<gene>
    <name evidence="2" type="ORF">ATL42_1644</name>
</gene>
<feature type="transmembrane region" description="Helical" evidence="1">
    <location>
        <begin position="12"/>
        <end position="33"/>
    </location>
</feature>
<evidence type="ECO:0000313" key="2">
    <source>
        <dbReference type="EMBL" id="PFG33757.1"/>
    </source>
</evidence>
<reference evidence="2 3" key="1">
    <citation type="submission" date="2017-10" db="EMBL/GenBank/DDBJ databases">
        <title>Sequencing the genomes of 1000 actinobacteria strains.</title>
        <authorList>
            <person name="Klenk H.-P."/>
        </authorList>
    </citation>
    <scope>NUCLEOTIDE SEQUENCE [LARGE SCALE GENOMIC DNA]</scope>
    <source>
        <strain evidence="2 3">DSM 18966</strain>
    </source>
</reference>
<feature type="transmembrane region" description="Helical" evidence="1">
    <location>
        <begin position="64"/>
        <end position="83"/>
    </location>
</feature>
<feature type="transmembrane region" description="Helical" evidence="1">
    <location>
        <begin position="39"/>
        <end position="59"/>
    </location>
</feature>
<evidence type="ECO:0008006" key="4">
    <source>
        <dbReference type="Google" id="ProtNLM"/>
    </source>
</evidence>
<dbReference type="OrthoDB" id="3232343at2"/>
<sequence length="119" mass="12235">MSARPRFSAVTVLAYIGALATGALVGLLGSVAHRQWMPWILVVALVAVGVAGILVRAWLGGAGIAAYGVGWLVVVQVLALVGPGGDILLPAQTSTYVWMIGGIAMIGLAAVAPRKWFLD</sequence>
<dbReference type="RefSeq" id="WP_098454919.1">
    <property type="nucleotide sequence ID" value="NZ_PDJG01000001.1"/>
</dbReference>
<keyword evidence="3" id="KW-1185">Reference proteome</keyword>
<dbReference type="AlphaFoldDB" id="A0A2A9E3Y9"/>
<organism evidence="2 3">
    <name type="scientific">Sanguibacter antarcticus</name>
    <dbReference type="NCBI Taxonomy" id="372484"/>
    <lineage>
        <taxon>Bacteria</taxon>
        <taxon>Bacillati</taxon>
        <taxon>Actinomycetota</taxon>
        <taxon>Actinomycetes</taxon>
        <taxon>Micrococcales</taxon>
        <taxon>Sanguibacteraceae</taxon>
        <taxon>Sanguibacter</taxon>
    </lineage>
</organism>
<dbReference type="EMBL" id="PDJG01000001">
    <property type="protein sequence ID" value="PFG33757.1"/>
    <property type="molecule type" value="Genomic_DNA"/>
</dbReference>
<protein>
    <recommendedName>
        <fullName evidence="4">Integral membrane protein</fullName>
    </recommendedName>
</protein>
<dbReference type="Proteomes" id="UP000225548">
    <property type="component" value="Unassembled WGS sequence"/>
</dbReference>
<comment type="caution">
    <text evidence="2">The sequence shown here is derived from an EMBL/GenBank/DDBJ whole genome shotgun (WGS) entry which is preliminary data.</text>
</comment>
<proteinExistence type="predicted"/>
<keyword evidence="1" id="KW-0472">Membrane</keyword>
<dbReference type="Pfam" id="PF19608">
    <property type="entry name" value="DUF6113"/>
    <property type="match status" value="1"/>
</dbReference>
<evidence type="ECO:0000313" key="3">
    <source>
        <dbReference type="Proteomes" id="UP000225548"/>
    </source>
</evidence>
<keyword evidence="1" id="KW-0812">Transmembrane</keyword>
<keyword evidence="1" id="KW-1133">Transmembrane helix</keyword>
<evidence type="ECO:0000256" key="1">
    <source>
        <dbReference type="SAM" id="Phobius"/>
    </source>
</evidence>
<name>A0A2A9E3Y9_9MICO</name>
<accession>A0A2A9E3Y9</accession>
<feature type="transmembrane region" description="Helical" evidence="1">
    <location>
        <begin position="95"/>
        <end position="113"/>
    </location>
</feature>
<dbReference type="InterPro" id="IPR046095">
    <property type="entry name" value="DUF6113"/>
</dbReference>